<evidence type="ECO:0000259" key="4">
    <source>
        <dbReference type="Pfam" id="PF01416"/>
    </source>
</evidence>
<dbReference type="InterPro" id="IPR001406">
    <property type="entry name" value="PsdUridine_synth_TruA"/>
</dbReference>
<evidence type="ECO:0000256" key="1">
    <source>
        <dbReference type="ARBA" id="ARBA00009375"/>
    </source>
</evidence>
<evidence type="ECO:0000313" key="5">
    <source>
        <dbReference type="EMBL" id="CCO16462.1"/>
    </source>
</evidence>
<accession>K8EEF4</accession>
<evidence type="ECO:0000256" key="2">
    <source>
        <dbReference type="ARBA" id="ARBA00022694"/>
    </source>
</evidence>
<dbReference type="GO" id="GO:0009982">
    <property type="term" value="F:pseudouridine synthase activity"/>
    <property type="evidence" value="ECO:0007669"/>
    <property type="project" value="InterPro"/>
</dbReference>
<dbReference type="Proteomes" id="UP000198341">
    <property type="component" value="Chromosome 5"/>
</dbReference>
<gene>
    <name evidence="5" type="ORF">Bathy05g03830</name>
</gene>
<dbReference type="GO" id="GO:0031119">
    <property type="term" value="P:tRNA pseudouridine synthesis"/>
    <property type="evidence" value="ECO:0007669"/>
    <property type="project" value="TreeGrafter"/>
</dbReference>
<dbReference type="PANTHER" id="PTHR11142">
    <property type="entry name" value="PSEUDOURIDYLATE SYNTHASE"/>
    <property type="match status" value="1"/>
</dbReference>
<dbReference type="InterPro" id="IPR020097">
    <property type="entry name" value="PsdUridine_synth_TruA_a/b_dom"/>
</dbReference>
<comment type="similarity">
    <text evidence="1">Belongs to the tRNA pseudouridine synthase TruA family.</text>
</comment>
<keyword evidence="6" id="KW-1185">Reference proteome</keyword>
<protein>
    <recommendedName>
        <fullName evidence="4">Pseudouridine synthase I TruA alpha/beta domain-containing protein</fullName>
    </recommendedName>
</protein>
<dbReference type="EMBL" id="FO082274">
    <property type="protein sequence ID" value="CCO16462.1"/>
    <property type="molecule type" value="Genomic_DNA"/>
</dbReference>
<dbReference type="STRING" id="41875.K8EEF4"/>
<dbReference type="InterPro" id="IPR020103">
    <property type="entry name" value="PsdUridine_synth_cat_dom_sf"/>
</dbReference>
<dbReference type="SUPFAM" id="SSF55120">
    <property type="entry name" value="Pseudouridine synthase"/>
    <property type="match status" value="1"/>
</dbReference>
<dbReference type="InterPro" id="IPR020094">
    <property type="entry name" value="TruA/RsuA/RluB/E/F_N"/>
</dbReference>
<name>K8EEF4_9CHLO</name>
<dbReference type="KEGG" id="bpg:Bathy05g03830"/>
<dbReference type="InterPro" id="IPR020095">
    <property type="entry name" value="PsdUridine_synth_TruA_C"/>
</dbReference>
<dbReference type="RefSeq" id="XP_007512904.1">
    <property type="nucleotide sequence ID" value="XM_007512842.1"/>
</dbReference>
<dbReference type="Gene3D" id="3.30.70.660">
    <property type="entry name" value="Pseudouridine synthase I, catalytic domain, C-terminal subdomain"/>
    <property type="match status" value="1"/>
</dbReference>
<organism evidence="5 6">
    <name type="scientific">Bathycoccus prasinos</name>
    <dbReference type="NCBI Taxonomy" id="41875"/>
    <lineage>
        <taxon>Eukaryota</taxon>
        <taxon>Viridiplantae</taxon>
        <taxon>Chlorophyta</taxon>
        <taxon>Mamiellophyceae</taxon>
        <taxon>Mamiellales</taxon>
        <taxon>Bathycoccaceae</taxon>
        <taxon>Bathycoccus</taxon>
    </lineage>
</organism>
<evidence type="ECO:0000256" key="3">
    <source>
        <dbReference type="ARBA" id="ARBA00023235"/>
    </source>
</evidence>
<dbReference type="OrthoDB" id="271910at2759"/>
<keyword evidence="2" id="KW-0819">tRNA processing</keyword>
<feature type="domain" description="Pseudouridine synthase I TruA alpha/beta" evidence="4">
    <location>
        <begin position="417"/>
        <end position="495"/>
    </location>
</feature>
<dbReference type="Gene3D" id="3.30.70.580">
    <property type="entry name" value="Pseudouridine synthase I, catalytic domain, N-terminal subdomain"/>
    <property type="match status" value="1"/>
</dbReference>
<dbReference type="Pfam" id="PF01416">
    <property type="entry name" value="PseudoU_synth_1"/>
    <property type="match status" value="1"/>
</dbReference>
<dbReference type="PANTHER" id="PTHR11142:SF10">
    <property type="entry name" value="TRNA PSEUDOURIDINE SYNTHASE"/>
    <property type="match status" value="1"/>
</dbReference>
<keyword evidence="3" id="KW-0413">Isomerase</keyword>
<dbReference type="eggNOG" id="KOG2553">
    <property type="taxonomic scope" value="Eukaryota"/>
</dbReference>
<sequence length="508" mass="59164">MRTRARIFSSFSSSRNGAFLKRYWYYYYSYRPRIRETTTSVRGDFPRNEMMMSSSSSTNETFINDSNVRSMDFRDWLSVERFLLQIVREEKNLSDVHVADAEPDLPWNFSVQKTLEEAKDAKQRSHRTQTESKRAKYCVRLKYFGNAFASFAWDKNVDDTSKHSSERFYGDNWQPGNASVVATIRESLGEHCAGFDKEKHPVVYQSGRTDRNVSGAGQIVQIFRDAKNHLERRYVDETEEERKCELIRRAINESTEVGKRGYLKAVECFRVNAEWHATFSATWRRYVYIIPKKTLDVDEVKEELRKVEGGETDVEDVDAFAHHSKEEIDCDLLDRMLRKFENKTLDFYAYARDTPKGKSTECKMLYARAKTISIPKFQMKAATSKYGKRYRDRRYKDTSLLYDETAFHRATRTEKEEEEEEEPLECIAIELVADRFLRKMVRCIVSTACREASSSLSSSKKFNEDALLDLARNRDRMASAPPAPPHGLLFCGVGYGNKSYESFVTDFV</sequence>
<dbReference type="GO" id="GO:0003723">
    <property type="term" value="F:RNA binding"/>
    <property type="evidence" value="ECO:0007669"/>
    <property type="project" value="InterPro"/>
</dbReference>
<dbReference type="GeneID" id="19015886"/>
<proteinExistence type="inferred from homology"/>
<evidence type="ECO:0000313" key="6">
    <source>
        <dbReference type="Proteomes" id="UP000198341"/>
    </source>
</evidence>
<dbReference type="AlphaFoldDB" id="K8EEF4"/>
<reference evidence="5 6" key="1">
    <citation type="submission" date="2011-10" db="EMBL/GenBank/DDBJ databases">
        <authorList>
            <person name="Genoscope - CEA"/>
        </authorList>
    </citation>
    <scope>NUCLEOTIDE SEQUENCE [LARGE SCALE GENOMIC DNA]</scope>
    <source>
        <strain evidence="5 6">RCC 1105</strain>
    </source>
</reference>